<comment type="caution">
    <text evidence="1">The sequence shown here is derived from an EMBL/GenBank/DDBJ whole genome shotgun (WGS) entry which is preliminary data.</text>
</comment>
<dbReference type="SUPFAM" id="SSF51569">
    <property type="entry name" value="Aldolase"/>
    <property type="match status" value="1"/>
</dbReference>
<dbReference type="OrthoDB" id="9805272at2"/>
<keyword evidence="2" id="KW-1185">Reference proteome</keyword>
<accession>A0A3S3ZKA2</accession>
<evidence type="ECO:0000313" key="2">
    <source>
        <dbReference type="Proteomes" id="UP000283479"/>
    </source>
</evidence>
<reference evidence="1 2" key="1">
    <citation type="submission" date="2018-11" db="EMBL/GenBank/DDBJ databases">
        <title>Rhodococcus spongicola sp. nov. and Rhodococcus xishaensis sp. nov. from marine sponges.</title>
        <authorList>
            <person name="Li L."/>
            <person name="Lin H.W."/>
        </authorList>
    </citation>
    <scope>NUCLEOTIDE SEQUENCE [LARGE SCALE GENOMIC DNA]</scope>
    <source>
        <strain evidence="1 2">LHW51113</strain>
    </source>
</reference>
<dbReference type="RefSeq" id="WP_127952599.1">
    <property type="nucleotide sequence ID" value="NZ_RKLO01000003.1"/>
</dbReference>
<dbReference type="Pfam" id="PF06187">
    <property type="entry name" value="DUF993"/>
    <property type="match status" value="1"/>
</dbReference>
<dbReference type="InterPro" id="IPR013785">
    <property type="entry name" value="Aldolase_TIM"/>
</dbReference>
<name>A0A3S3ZKA2_9NOCA</name>
<protein>
    <submittedName>
        <fullName evidence="1">Dihydrodipicolinate synthase family protein</fullName>
    </submittedName>
</protein>
<sequence>MSSVSLPAADRTVTHLVLGEPAKLDVRATPPTSRAVYAASHVVADPLRASAENASDQIDWEATLRLRRDLWSLGLGVAESMDTAQRGMGLDWSAAKELAVRTVADAKSVGGRVVVGVGTDQLESERPSLAEIRDAYIEQIDAIESSGGDVVMMASRHLARAAEGPDDYRTVYDAVLSAARRPVILHWLGTVFDPALDGYWGAEDPSVAMDTVVEIIAAHGDNVRGIKVSLLDQSLEIALRLRMPAGVRVFTGDDYNYVDLIAGDGTHSSDALLGAFAAIGPFASAAFARLDADDLHGFKTVLGPTESLSRLIFASPTQYYKVGVAWLAYLTGKQNHFRMIGGFETGRSLLHLADLVRAADAIGLFPDPDLTADRASAYFAVHGVN</sequence>
<dbReference type="AlphaFoldDB" id="A0A3S3ZKA2"/>
<dbReference type="Proteomes" id="UP000283479">
    <property type="component" value="Unassembled WGS sequence"/>
</dbReference>
<evidence type="ECO:0000313" key="1">
    <source>
        <dbReference type="EMBL" id="RVW02694.1"/>
    </source>
</evidence>
<gene>
    <name evidence="1" type="ORF">EGT50_07980</name>
</gene>
<dbReference type="EMBL" id="RKLO01000003">
    <property type="protein sequence ID" value="RVW02694.1"/>
    <property type="molecule type" value="Genomic_DNA"/>
</dbReference>
<dbReference type="InterPro" id="IPR009334">
    <property type="entry name" value="DUF993"/>
</dbReference>
<dbReference type="Gene3D" id="3.20.20.70">
    <property type="entry name" value="Aldolase class I"/>
    <property type="match status" value="1"/>
</dbReference>
<proteinExistence type="predicted"/>
<organism evidence="1 2">
    <name type="scientific">Rhodococcus xishaensis</name>
    <dbReference type="NCBI Taxonomy" id="2487364"/>
    <lineage>
        <taxon>Bacteria</taxon>
        <taxon>Bacillati</taxon>
        <taxon>Actinomycetota</taxon>
        <taxon>Actinomycetes</taxon>
        <taxon>Mycobacteriales</taxon>
        <taxon>Nocardiaceae</taxon>
        <taxon>Rhodococcus</taxon>
    </lineage>
</organism>